<protein>
    <submittedName>
        <fullName evidence="2">Dihydrofolate reductase</fullName>
    </submittedName>
</protein>
<comment type="caution">
    <text evidence="2">The sequence shown here is derived from an EMBL/GenBank/DDBJ whole genome shotgun (WGS) entry which is preliminary data.</text>
</comment>
<accession>A0ABU2B145</accession>
<dbReference type="Pfam" id="PF01872">
    <property type="entry name" value="RibD_C"/>
    <property type="match status" value="1"/>
</dbReference>
<reference evidence="2 3" key="1">
    <citation type="submission" date="2023-07" db="EMBL/GenBank/DDBJ databases">
        <title>Sequencing the genomes of 1000 actinobacteria strains.</title>
        <authorList>
            <person name="Klenk H.-P."/>
        </authorList>
    </citation>
    <scope>NUCLEOTIDE SEQUENCE [LARGE SCALE GENOMIC DNA]</scope>
    <source>
        <strain evidence="2 3">DSM 22966</strain>
    </source>
</reference>
<organism evidence="2 3">
    <name type="scientific">Enteractinococcus fodinae</name>
    <dbReference type="NCBI Taxonomy" id="684663"/>
    <lineage>
        <taxon>Bacteria</taxon>
        <taxon>Bacillati</taxon>
        <taxon>Actinomycetota</taxon>
        <taxon>Actinomycetes</taxon>
        <taxon>Micrococcales</taxon>
        <taxon>Micrococcaceae</taxon>
    </lineage>
</organism>
<feature type="domain" description="Bacterial bifunctional deaminase-reductase C-terminal" evidence="1">
    <location>
        <begin position="3"/>
        <end position="178"/>
    </location>
</feature>
<sequence>MAVTANLSISLDGYYTGPSPSSLHPLGHGGEPLHDWFAHNGTSRHQLSASDILAEELERLGAMVMGRDSYDHAQAEWGDSPPFEVPVFVVTHRAHPDDVRDGTTFHFVTDGFSAALARAQESAGPKDVVLHGGGPIRQALRNGSLNQLQLHIVPMLLRSGRSLFESLGYGTIKFDQDRAVAGRQVTHLRYRVRYGHFSGTADPFSAR</sequence>
<proteinExistence type="predicted"/>
<dbReference type="Gene3D" id="3.40.430.10">
    <property type="entry name" value="Dihydrofolate Reductase, subunit A"/>
    <property type="match status" value="1"/>
</dbReference>
<evidence type="ECO:0000313" key="2">
    <source>
        <dbReference type="EMBL" id="MDR7346089.1"/>
    </source>
</evidence>
<dbReference type="EMBL" id="JAVDYJ010000001">
    <property type="protein sequence ID" value="MDR7346089.1"/>
    <property type="molecule type" value="Genomic_DNA"/>
</dbReference>
<gene>
    <name evidence="2" type="ORF">J2S62_000346</name>
</gene>
<keyword evidence="3" id="KW-1185">Reference proteome</keyword>
<evidence type="ECO:0000313" key="3">
    <source>
        <dbReference type="Proteomes" id="UP001183794"/>
    </source>
</evidence>
<name>A0ABU2B145_9MICC</name>
<dbReference type="SUPFAM" id="SSF53597">
    <property type="entry name" value="Dihydrofolate reductase-like"/>
    <property type="match status" value="1"/>
</dbReference>
<dbReference type="InterPro" id="IPR024072">
    <property type="entry name" value="DHFR-like_dom_sf"/>
</dbReference>
<dbReference type="Proteomes" id="UP001183794">
    <property type="component" value="Unassembled WGS sequence"/>
</dbReference>
<dbReference type="RefSeq" id="WP_310170575.1">
    <property type="nucleotide sequence ID" value="NZ_BAABHE010000002.1"/>
</dbReference>
<dbReference type="InterPro" id="IPR002734">
    <property type="entry name" value="RibDG_C"/>
</dbReference>
<evidence type="ECO:0000259" key="1">
    <source>
        <dbReference type="Pfam" id="PF01872"/>
    </source>
</evidence>